<name>A0ABT7HSR0_9BACT</name>
<evidence type="ECO:0000313" key="9">
    <source>
        <dbReference type="Proteomes" id="UP001173801"/>
    </source>
</evidence>
<keyword evidence="3 4" id="KW-0975">Bacterial flagellum</keyword>
<proteinExistence type="inferred from homology"/>
<gene>
    <name evidence="8" type="ORF">NYG85_10440</name>
</gene>
<organism evidence="8 9">
    <name type="scientific">Campylobacter gastrosuis</name>
    <dbReference type="NCBI Taxonomy" id="2974576"/>
    <lineage>
        <taxon>Bacteria</taxon>
        <taxon>Pseudomonadati</taxon>
        <taxon>Campylobacterota</taxon>
        <taxon>Epsilonproteobacteria</taxon>
        <taxon>Campylobacterales</taxon>
        <taxon>Campylobacteraceae</taxon>
        <taxon>Campylobacter</taxon>
    </lineage>
</organism>
<evidence type="ECO:0000256" key="1">
    <source>
        <dbReference type="ARBA" id="ARBA00004117"/>
    </source>
</evidence>
<keyword evidence="8" id="KW-0282">Flagellum</keyword>
<dbReference type="InterPro" id="IPR010930">
    <property type="entry name" value="Flg_bb/hook_C_dom"/>
</dbReference>
<evidence type="ECO:0000256" key="4">
    <source>
        <dbReference type="RuleBase" id="RU362116"/>
    </source>
</evidence>
<dbReference type="InterPro" id="IPR053967">
    <property type="entry name" value="LlgE_F_G-like_D1"/>
</dbReference>
<keyword evidence="8" id="KW-0966">Cell projection</keyword>
<feature type="domain" description="Flagellar hook protein FlgE/F/G-like D1" evidence="7">
    <location>
        <begin position="89"/>
        <end position="158"/>
    </location>
</feature>
<sequence length="534" mass="57508">MIRGFYNGVSGIKTQSFGMDVWSNNISNINNVGFKASTPEFKSIFYQSMVSAGNNPTTDQVGLGAVKQATALDMSNGTYQNTDNKFDFAIQGDGFFGVKDRYGATYYTRNGAFDIDAAGNLVDVTGKFVQGTMNALTPITPSQNALSIYGNKNGAVEAYSVAENANLALTDPNAQQNIKLPNFLYQPAKATTKLDIVGNLNSTRINETTEITLDENSYTYTLDNTAKTLNISGVVTDSPNVQKFRANDNITIKISDDSGKFSEFRTQVDENGAFSLNDARLAYLDLDTAKISASLTTNQEIPNTQKMSSEIFTATGEKNLLTLNYTKKVPQGSDTTTWDVVATITDKDGNEVASNTGTLVFGDNATLQSTTITEVGGVALNFTDQSTTNGVYRGLTSGAFASSTQLTKDGYDEGVLKSYEVVDEGTIMAVFNNGNAFSVAKVALYHFQNDQGLAKMSENVYAKTSNSGEPIFYKDQSGATILGAKISSNRLEMSNVDLGTALTEIIVIQKAYDASSKSITTSDEMIQTAIQMKK</sequence>
<keyword evidence="8" id="KW-0969">Cilium</keyword>
<evidence type="ECO:0000259" key="5">
    <source>
        <dbReference type="Pfam" id="PF00460"/>
    </source>
</evidence>
<evidence type="ECO:0000256" key="2">
    <source>
        <dbReference type="ARBA" id="ARBA00009677"/>
    </source>
</evidence>
<keyword evidence="9" id="KW-1185">Reference proteome</keyword>
<dbReference type="InterPro" id="IPR001444">
    <property type="entry name" value="Flag_bb_rod_N"/>
</dbReference>
<evidence type="ECO:0000313" key="8">
    <source>
        <dbReference type="EMBL" id="MDL0089777.1"/>
    </source>
</evidence>
<dbReference type="PANTHER" id="PTHR30435:SF19">
    <property type="entry name" value="FLAGELLAR BASAL-BODY ROD PROTEIN FLGG"/>
    <property type="match status" value="1"/>
</dbReference>
<dbReference type="Pfam" id="PF00460">
    <property type="entry name" value="Flg_bb_rod"/>
    <property type="match status" value="1"/>
</dbReference>
<dbReference type="InterPro" id="IPR020013">
    <property type="entry name" value="Flagellar_FlgE/F/G"/>
</dbReference>
<dbReference type="Pfam" id="PF06429">
    <property type="entry name" value="Flg_bbr_C"/>
    <property type="match status" value="1"/>
</dbReference>
<feature type="domain" description="Flagellar basal-body/hook protein C-terminal" evidence="6">
    <location>
        <begin position="488"/>
        <end position="532"/>
    </location>
</feature>
<dbReference type="SUPFAM" id="SSF117143">
    <property type="entry name" value="Flagellar hook protein flgE"/>
    <property type="match status" value="1"/>
</dbReference>
<protein>
    <submittedName>
        <fullName evidence="8">Flagellar hook-basal body complex protein</fullName>
    </submittedName>
</protein>
<reference evidence="8" key="1">
    <citation type="submission" date="2022-08" db="EMBL/GenBank/DDBJ databases">
        <authorList>
            <person name="Wang H."/>
        </authorList>
    </citation>
    <scope>NUCLEOTIDE SEQUENCE</scope>
    <source>
        <strain evidence="8">PS10</strain>
    </source>
</reference>
<comment type="caution">
    <text evidence="8">The sequence shown here is derived from an EMBL/GenBank/DDBJ whole genome shotgun (WGS) entry which is preliminary data.</text>
</comment>
<dbReference type="InterPro" id="IPR037925">
    <property type="entry name" value="FlgE/F/G-like"/>
</dbReference>
<dbReference type="RefSeq" id="WP_284938513.1">
    <property type="nucleotide sequence ID" value="NZ_JANURM010000020.1"/>
</dbReference>
<comment type="similarity">
    <text evidence="2 4">Belongs to the flagella basal body rod proteins family.</text>
</comment>
<dbReference type="EMBL" id="JANURM010000020">
    <property type="protein sequence ID" value="MDL0089777.1"/>
    <property type="molecule type" value="Genomic_DNA"/>
</dbReference>
<evidence type="ECO:0000256" key="3">
    <source>
        <dbReference type="ARBA" id="ARBA00023143"/>
    </source>
</evidence>
<dbReference type="Proteomes" id="UP001173801">
    <property type="component" value="Unassembled WGS sequence"/>
</dbReference>
<evidence type="ECO:0000259" key="7">
    <source>
        <dbReference type="Pfam" id="PF22692"/>
    </source>
</evidence>
<comment type="subcellular location">
    <subcellularLocation>
        <location evidence="1 4">Bacterial flagellum basal body</location>
    </subcellularLocation>
</comment>
<dbReference type="NCBIfam" id="TIGR03506">
    <property type="entry name" value="FlgEFG_subfam"/>
    <property type="match status" value="2"/>
</dbReference>
<dbReference type="PANTHER" id="PTHR30435">
    <property type="entry name" value="FLAGELLAR PROTEIN"/>
    <property type="match status" value="1"/>
</dbReference>
<feature type="domain" description="Flagellar basal body rod protein N-terminal" evidence="5">
    <location>
        <begin position="5"/>
        <end position="35"/>
    </location>
</feature>
<accession>A0ABT7HSR0</accession>
<dbReference type="Pfam" id="PF22692">
    <property type="entry name" value="LlgE_F_G_D1"/>
    <property type="match status" value="1"/>
</dbReference>
<evidence type="ECO:0000259" key="6">
    <source>
        <dbReference type="Pfam" id="PF06429"/>
    </source>
</evidence>
<reference evidence="8" key="2">
    <citation type="journal article" date="2023" name="Microorganisms">
        <title>Isolation and Genomic Characteristics of Cat-Borne Campylobacter felis sp. nov. and Sheep-Borne Campylobacter ovis sp. nov.</title>
        <authorList>
            <person name="Wang H."/>
            <person name="Li Y."/>
            <person name="Gu Y."/>
            <person name="Zhou G."/>
            <person name="Chen X."/>
            <person name="Zhang X."/>
            <person name="Shao Z."/>
            <person name="Zhang J."/>
            <person name="Zhang M."/>
        </authorList>
    </citation>
    <scope>NUCLEOTIDE SEQUENCE</scope>
    <source>
        <strain evidence="8">PS10</strain>
    </source>
</reference>